<dbReference type="InterPro" id="IPR006050">
    <property type="entry name" value="DNA_photolyase_N"/>
</dbReference>
<proteinExistence type="predicted"/>
<comment type="cofactor">
    <cofactor evidence="1">
        <name>FAD</name>
        <dbReference type="ChEBI" id="CHEBI:57692"/>
    </cofactor>
</comment>
<dbReference type="PANTHER" id="PTHR11455:SF9">
    <property type="entry name" value="CRYPTOCHROME CIRCADIAN CLOCK 5 ISOFORM X1"/>
    <property type="match status" value="1"/>
</dbReference>
<dbReference type="InterPro" id="IPR005101">
    <property type="entry name" value="Cryptochr/Photolyase_FAD-bd"/>
</dbReference>
<protein>
    <recommendedName>
        <fullName evidence="4">Photolyase/cryptochrome alpha/beta domain-containing protein</fullName>
    </recommendedName>
</protein>
<dbReference type="InterPro" id="IPR014729">
    <property type="entry name" value="Rossmann-like_a/b/a_fold"/>
</dbReference>
<dbReference type="InterPro" id="IPR036134">
    <property type="entry name" value="Crypto/Photolyase_FAD-like_sf"/>
</dbReference>
<dbReference type="PROSITE" id="PS51645">
    <property type="entry name" value="PHR_CRY_ALPHA_BETA"/>
    <property type="match status" value="1"/>
</dbReference>
<dbReference type="InterPro" id="IPR002081">
    <property type="entry name" value="Cryptochrome/DNA_photolyase_1"/>
</dbReference>
<name>A0ABN6XMT6_9MICO</name>
<dbReference type="Gene3D" id="1.10.579.10">
    <property type="entry name" value="DNA Cyclobutane Dipyrimidine Photolyase, subunit A, domain 3"/>
    <property type="match status" value="1"/>
</dbReference>
<keyword evidence="3" id="KW-0274">FAD</keyword>
<dbReference type="PANTHER" id="PTHR11455">
    <property type="entry name" value="CRYPTOCHROME"/>
    <property type="match status" value="1"/>
</dbReference>
<dbReference type="SUPFAM" id="SSF52425">
    <property type="entry name" value="Cryptochrome/photolyase, N-terminal domain"/>
    <property type="match status" value="1"/>
</dbReference>
<evidence type="ECO:0000313" key="6">
    <source>
        <dbReference type="Proteomes" id="UP001321498"/>
    </source>
</evidence>
<dbReference type="Proteomes" id="UP001321498">
    <property type="component" value="Chromosome"/>
</dbReference>
<dbReference type="InterPro" id="IPR036155">
    <property type="entry name" value="Crypto/Photolyase_N_sf"/>
</dbReference>
<evidence type="ECO:0000256" key="3">
    <source>
        <dbReference type="ARBA" id="ARBA00022827"/>
    </source>
</evidence>
<accession>A0ABN6XMT6</accession>
<keyword evidence="2" id="KW-0285">Flavoprotein</keyword>
<keyword evidence="6" id="KW-1185">Reference proteome</keyword>
<evidence type="ECO:0000256" key="1">
    <source>
        <dbReference type="ARBA" id="ARBA00001974"/>
    </source>
</evidence>
<dbReference type="Gene3D" id="1.25.40.80">
    <property type="match status" value="1"/>
</dbReference>
<evidence type="ECO:0000313" key="5">
    <source>
        <dbReference type="EMBL" id="BDZ45001.1"/>
    </source>
</evidence>
<reference evidence="6" key="1">
    <citation type="journal article" date="2019" name="Int. J. Syst. Evol. Microbiol.">
        <title>The Global Catalogue of Microorganisms (GCM) 10K type strain sequencing project: providing services to taxonomists for standard genome sequencing and annotation.</title>
        <authorList>
            <consortium name="The Broad Institute Genomics Platform"/>
            <consortium name="The Broad Institute Genome Sequencing Center for Infectious Disease"/>
            <person name="Wu L."/>
            <person name="Ma J."/>
        </authorList>
    </citation>
    <scope>NUCLEOTIDE SEQUENCE [LARGE SCALE GENOMIC DNA]</scope>
    <source>
        <strain evidence="6">NBRC 108725</strain>
    </source>
</reference>
<sequence>MTPSVVWFRDDLRVADNPALTAAAERGGPVVALYVLDEDPQVARPLGGASRWWLHGALAALDAELRALGSRLLLRRGSAAEVVPAVVTESQAAAVFWNRRYGLGEREQDAALKTGLRAAGLEVRSFPGSLLHEPWEVRREDGEPYSVYSAYARAAQKLPAPRQPLAVPAALPAPPPLAGAGLDDWSLLPSAPDWAGGFRETWTPGERGAHERLEEFAARIEEYPTGRDAPGADVTSRLSPSLRTGELSPHQVWHRVRQADPSGRAAGKYLSELLWREFNYSLLFAQPNLADENLRPAFDRFPWNRATEEVLQRWQQGRTGFPWSTPACASCGRPAGCTIASGW</sequence>
<dbReference type="Gene3D" id="3.40.50.620">
    <property type="entry name" value="HUPs"/>
    <property type="match status" value="1"/>
</dbReference>
<organism evidence="5 6">
    <name type="scientific">Naasia aerilata</name>
    <dbReference type="NCBI Taxonomy" id="1162966"/>
    <lineage>
        <taxon>Bacteria</taxon>
        <taxon>Bacillati</taxon>
        <taxon>Actinomycetota</taxon>
        <taxon>Actinomycetes</taxon>
        <taxon>Micrococcales</taxon>
        <taxon>Microbacteriaceae</taxon>
        <taxon>Naasia</taxon>
    </lineage>
</organism>
<gene>
    <name evidence="5" type="ORF">GCM10025866_09100</name>
</gene>
<dbReference type="EMBL" id="AP027731">
    <property type="protein sequence ID" value="BDZ45001.1"/>
    <property type="molecule type" value="Genomic_DNA"/>
</dbReference>
<evidence type="ECO:0000259" key="4">
    <source>
        <dbReference type="PROSITE" id="PS51645"/>
    </source>
</evidence>
<feature type="domain" description="Photolyase/cryptochrome alpha/beta" evidence="4">
    <location>
        <begin position="2"/>
        <end position="131"/>
    </location>
</feature>
<dbReference type="Pfam" id="PF03441">
    <property type="entry name" value="FAD_binding_7"/>
    <property type="match status" value="1"/>
</dbReference>
<dbReference type="Pfam" id="PF00875">
    <property type="entry name" value="DNA_photolyase"/>
    <property type="match status" value="1"/>
</dbReference>
<evidence type="ECO:0000256" key="2">
    <source>
        <dbReference type="ARBA" id="ARBA00022630"/>
    </source>
</evidence>
<dbReference type="SUPFAM" id="SSF48173">
    <property type="entry name" value="Cryptochrome/photolyase FAD-binding domain"/>
    <property type="match status" value="1"/>
</dbReference>